<accession>A0A3B0K7D5</accession>
<keyword evidence="8" id="KW-1185">Reference proteome</keyword>
<protein>
    <submittedName>
        <fullName evidence="7">Blast:Protein I'm not dead yet 2</fullName>
    </submittedName>
</protein>
<keyword evidence="5 6" id="KW-0472">Membrane</keyword>
<dbReference type="OMA" id="LMGIWWM"/>
<feature type="transmembrane region" description="Helical" evidence="6">
    <location>
        <begin position="443"/>
        <end position="471"/>
    </location>
</feature>
<evidence type="ECO:0000256" key="1">
    <source>
        <dbReference type="ARBA" id="ARBA00004141"/>
    </source>
</evidence>
<sequence length="580" mass="64410">MAEPIEPVPNEKISAGRAMGKCCRFQWRGKLTVVVPIILLPMLIHGYTSDMPEIVCLYLLIIMAIFWITEAIPLYLTSLLPIMFLPVANFLSSDDVTKHYFSGTVVMFYGGLVVALAIEYCNLHQRIALKTIILVGCSPRRLLCGCMLVSSFMSLWISNSAGTAMMCPIVKAVLNEMESEKIFDVFMTQEEERMEEGEPAHLSKVAMSFYFGVAYSATVGGCGTLIGTGTNLVFKGIYETTFPSSKEEVSFPLFMAYTVPLVVIVNMICIYVSLLITHMALFRSGSKTGLALKKATENKDQVEVVLRQRLKNMGPMSCHEIQVVIVFTLMIVLLFTRKPGVFTGWSSLIDAKPVGTSSTVCFCVILLFALPTQYTFFKYCCGRAPFPARTIDSLLSWDFLHRTCPWGLCFLLGGGFALAEACKVSGVTKYIADSMSFASKMPLVSVLLILLMFTLFCSAFTSNVVVANIVLPIYCELAFHMEVHPLLLTLPTCLITSLVYLLPVSTPPNAIICGYANIKSKYLMRAGLLPTFWGLFLVFVNSISWGMVVIPEMKSFPDWAKEYKNKTRNNIIDKLALYDA</sequence>
<evidence type="ECO:0000256" key="5">
    <source>
        <dbReference type="ARBA" id="ARBA00023136"/>
    </source>
</evidence>
<feature type="transmembrane region" description="Helical" evidence="6">
    <location>
        <begin position="254"/>
        <end position="277"/>
    </location>
</feature>
<evidence type="ECO:0000256" key="2">
    <source>
        <dbReference type="ARBA" id="ARBA00006772"/>
    </source>
</evidence>
<reference evidence="8" key="1">
    <citation type="submission" date="2018-01" db="EMBL/GenBank/DDBJ databases">
        <authorList>
            <person name="Alioto T."/>
            <person name="Alioto T."/>
        </authorList>
    </citation>
    <scope>NUCLEOTIDE SEQUENCE [LARGE SCALE GENOMIC DNA]</scope>
</reference>
<keyword evidence="4 6" id="KW-1133">Transmembrane helix</keyword>
<feature type="transmembrane region" description="Helical" evidence="6">
    <location>
        <begin position="100"/>
        <end position="121"/>
    </location>
</feature>
<evidence type="ECO:0000256" key="4">
    <source>
        <dbReference type="ARBA" id="ARBA00022989"/>
    </source>
</evidence>
<comment type="similarity">
    <text evidence="2">Belongs to the SLC13A/DASS transporter (TC 2.A.47) family. NADC subfamily.</text>
</comment>
<proteinExistence type="inferred from homology"/>
<dbReference type="Proteomes" id="UP000268350">
    <property type="component" value="Unassembled WGS sequence"/>
</dbReference>
<dbReference type="EMBL" id="OUUW01000008">
    <property type="protein sequence ID" value="SPP83970.1"/>
    <property type="molecule type" value="Genomic_DNA"/>
</dbReference>
<dbReference type="GO" id="GO:0005886">
    <property type="term" value="C:plasma membrane"/>
    <property type="evidence" value="ECO:0007669"/>
    <property type="project" value="TreeGrafter"/>
</dbReference>
<feature type="transmembrane region" description="Helical" evidence="6">
    <location>
        <begin position="317"/>
        <end position="336"/>
    </location>
</feature>
<feature type="transmembrane region" description="Helical" evidence="6">
    <location>
        <begin position="27"/>
        <end position="44"/>
    </location>
</feature>
<dbReference type="Pfam" id="PF00939">
    <property type="entry name" value="Na_sulph_symp"/>
    <property type="match status" value="1"/>
</dbReference>
<dbReference type="STRING" id="7266.A0A3B0K7D5"/>
<gene>
    <name evidence="7" type="ORF">DGUA_6G016462</name>
</gene>
<organism evidence="7 8">
    <name type="scientific">Drosophila guanche</name>
    <name type="common">Fruit fly</name>
    <dbReference type="NCBI Taxonomy" id="7266"/>
    <lineage>
        <taxon>Eukaryota</taxon>
        <taxon>Metazoa</taxon>
        <taxon>Ecdysozoa</taxon>
        <taxon>Arthropoda</taxon>
        <taxon>Hexapoda</taxon>
        <taxon>Insecta</taxon>
        <taxon>Pterygota</taxon>
        <taxon>Neoptera</taxon>
        <taxon>Endopterygota</taxon>
        <taxon>Diptera</taxon>
        <taxon>Brachycera</taxon>
        <taxon>Muscomorpha</taxon>
        <taxon>Ephydroidea</taxon>
        <taxon>Drosophilidae</taxon>
        <taxon>Drosophila</taxon>
        <taxon>Sophophora</taxon>
    </lineage>
</organism>
<evidence type="ECO:0000256" key="3">
    <source>
        <dbReference type="ARBA" id="ARBA00022692"/>
    </source>
</evidence>
<feature type="transmembrane region" description="Helical" evidence="6">
    <location>
        <begin position="483"/>
        <end position="502"/>
    </location>
</feature>
<comment type="subcellular location">
    <subcellularLocation>
        <location evidence="1">Membrane</location>
        <topology evidence="1">Multi-pass membrane protein</topology>
    </subcellularLocation>
</comment>
<feature type="transmembrane region" description="Helical" evidence="6">
    <location>
        <begin position="522"/>
        <end position="548"/>
    </location>
</feature>
<keyword evidence="3 6" id="KW-0812">Transmembrane</keyword>
<name>A0A3B0K7D5_DROGU</name>
<evidence type="ECO:0000256" key="6">
    <source>
        <dbReference type="SAM" id="Phobius"/>
    </source>
</evidence>
<dbReference type="InterPro" id="IPR001898">
    <property type="entry name" value="SLC13A/DASS"/>
</dbReference>
<dbReference type="OrthoDB" id="6493944at2759"/>
<dbReference type="PANTHER" id="PTHR10283">
    <property type="entry name" value="SOLUTE CARRIER FAMILY 13 MEMBER"/>
    <property type="match status" value="1"/>
</dbReference>
<dbReference type="AlphaFoldDB" id="A0A3B0K7D5"/>
<feature type="transmembrane region" description="Helical" evidence="6">
    <location>
        <begin position="56"/>
        <end position="80"/>
    </location>
</feature>
<dbReference type="GO" id="GO:0015137">
    <property type="term" value="F:citrate transmembrane transporter activity"/>
    <property type="evidence" value="ECO:0007669"/>
    <property type="project" value="TreeGrafter"/>
</dbReference>
<evidence type="ECO:0000313" key="7">
    <source>
        <dbReference type="EMBL" id="SPP83970.1"/>
    </source>
</evidence>
<dbReference type="PANTHER" id="PTHR10283:SF82">
    <property type="entry name" value="SOLUTE CARRIER FAMILY 13 MEMBER 2"/>
    <property type="match status" value="1"/>
</dbReference>
<feature type="transmembrane region" description="Helical" evidence="6">
    <location>
        <begin position="356"/>
        <end position="377"/>
    </location>
</feature>
<dbReference type="GO" id="GO:0015141">
    <property type="term" value="F:succinate transmembrane transporter activity"/>
    <property type="evidence" value="ECO:0007669"/>
    <property type="project" value="TreeGrafter"/>
</dbReference>
<evidence type="ECO:0000313" key="8">
    <source>
        <dbReference type="Proteomes" id="UP000268350"/>
    </source>
</evidence>